<dbReference type="RefSeq" id="XP_037144990.1">
    <property type="nucleotide sequence ID" value="XM_037289095.1"/>
</dbReference>
<dbReference type="InterPro" id="IPR031669">
    <property type="entry name" value="Fn3_2"/>
</dbReference>
<dbReference type="SMART" id="SM00292">
    <property type="entry name" value="BRCT"/>
    <property type="match status" value="1"/>
</dbReference>
<dbReference type="Pfam" id="PF00533">
    <property type="entry name" value="BRCT"/>
    <property type="match status" value="1"/>
</dbReference>
<dbReference type="PROSITE" id="PS50853">
    <property type="entry name" value="FN3"/>
    <property type="match status" value="1"/>
</dbReference>
<evidence type="ECO:0000256" key="5">
    <source>
        <dbReference type="SAM" id="MobiDB-lite"/>
    </source>
</evidence>
<feature type="region of interest" description="Disordered" evidence="5">
    <location>
        <begin position="382"/>
        <end position="404"/>
    </location>
</feature>
<dbReference type="EMBL" id="CP058608">
    <property type="protein sequence ID" value="QLG73263.1"/>
    <property type="molecule type" value="Genomic_DNA"/>
</dbReference>
<feature type="compositionally biased region" description="Acidic residues" evidence="5">
    <location>
        <begin position="386"/>
        <end position="396"/>
    </location>
</feature>
<feature type="region of interest" description="Disordered" evidence="5">
    <location>
        <begin position="601"/>
        <end position="655"/>
    </location>
</feature>
<dbReference type="CDD" id="cd13945">
    <property type="entry name" value="Chs5_N"/>
    <property type="match status" value="1"/>
</dbReference>
<dbReference type="GO" id="GO:0005802">
    <property type="term" value="C:trans-Golgi network"/>
    <property type="evidence" value="ECO:0007669"/>
    <property type="project" value="TreeGrafter"/>
</dbReference>
<keyword evidence="9" id="KW-1185">Reference proteome</keyword>
<feature type="domain" description="BRCT" evidence="6">
    <location>
        <begin position="166"/>
        <end position="261"/>
    </location>
</feature>
<dbReference type="KEGG" id="zmk:HG535_0E03470"/>
<feature type="region of interest" description="Disordered" evidence="5">
    <location>
        <begin position="278"/>
        <end position="360"/>
    </location>
</feature>
<feature type="compositionally biased region" description="Basic residues" evidence="5">
    <location>
        <begin position="641"/>
        <end position="655"/>
    </location>
</feature>
<dbReference type="Gene3D" id="3.40.50.10190">
    <property type="entry name" value="BRCT domain"/>
    <property type="match status" value="1"/>
</dbReference>
<dbReference type="OrthoDB" id="245697at2759"/>
<keyword evidence="2" id="KW-0333">Golgi apparatus</keyword>
<feature type="region of interest" description="Disordered" evidence="5">
    <location>
        <begin position="525"/>
        <end position="578"/>
    </location>
</feature>
<feature type="domain" description="Fibronectin type-III" evidence="7">
    <location>
        <begin position="78"/>
        <end position="172"/>
    </location>
</feature>
<evidence type="ECO:0000313" key="8">
    <source>
        <dbReference type="EMBL" id="QLG73263.1"/>
    </source>
</evidence>
<dbReference type="InterPro" id="IPR001357">
    <property type="entry name" value="BRCT_dom"/>
</dbReference>
<name>A0A7H9B492_ZYGMR</name>
<feature type="compositionally biased region" description="Polar residues" evidence="5">
    <location>
        <begin position="293"/>
        <end position="312"/>
    </location>
</feature>
<dbReference type="AlphaFoldDB" id="A0A7H9B492"/>
<dbReference type="SUPFAM" id="SSF52113">
    <property type="entry name" value="BRCT domain"/>
    <property type="match status" value="1"/>
</dbReference>
<dbReference type="PANTHER" id="PTHR47351:SF1">
    <property type="entry name" value="CHITIN BIOSYNTHESIS PROTEIN CHS5"/>
    <property type="match status" value="1"/>
</dbReference>
<feature type="compositionally biased region" description="Acidic residues" evidence="5">
    <location>
        <begin position="614"/>
        <end position="624"/>
    </location>
</feature>
<feature type="compositionally biased region" description="Basic and acidic residues" evidence="5">
    <location>
        <begin position="541"/>
        <end position="557"/>
    </location>
</feature>
<evidence type="ECO:0000313" key="9">
    <source>
        <dbReference type="Proteomes" id="UP000509704"/>
    </source>
</evidence>
<dbReference type="Gene3D" id="6.20.120.50">
    <property type="match status" value="1"/>
</dbReference>
<dbReference type="PROSITE" id="PS50172">
    <property type="entry name" value="BRCT"/>
    <property type="match status" value="1"/>
</dbReference>
<dbReference type="GO" id="GO:0000747">
    <property type="term" value="P:conjugation with cellular fusion"/>
    <property type="evidence" value="ECO:0007669"/>
    <property type="project" value="TreeGrafter"/>
</dbReference>
<dbReference type="InterPro" id="IPR036420">
    <property type="entry name" value="BRCT_dom_sf"/>
</dbReference>
<dbReference type="SUPFAM" id="SSF49265">
    <property type="entry name" value="Fibronectin type III"/>
    <property type="match status" value="1"/>
</dbReference>
<dbReference type="Pfam" id="PF16892">
    <property type="entry name" value="CHS5_N"/>
    <property type="match status" value="1"/>
</dbReference>
<dbReference type="FunFam" id="3.40.50.10190:FF:000077">
    <property type="entry name" value="Chitin biosynthesis protein CHS5"/>
    <property type="match status" value="1"/>
</dbReference>
<dbReference type="PANTHER" id="PTHR47351">
    <property type="entry name" value="CHITIN BIOSYNTHESIS PROTEIN CHS5"/>
    <property type="match status" value="1"/>
</dbReference>
<dbReference type="InterPro" id="IPR003961">
    <property type="entry name" value="FN3_dom"/>
</dbReference>
<dbReference type="GO" id="GO:0034044">
    <property type="term" value="C:exomer complex"/>
    <property type="evidence" value="ECO:0007669"/>
    <property type="project" value="TreeGrafter"/>
</dbReference>
<dbReference type="InterPro" id="IPR013783">
    <property type="entry name" value="Ig-like_fold"/>
</dbReference>
<dbReference type="InterPro" id="IPR052827">
    <property type="entry name" value="CHS_Export/Cell_Fusion_Reg"/>
</dbReference>
<feature type="compositionally biased region" description="Polar residues" evidence="5">
    <location>
        <begin position="525"/>
        <end position="539"/>
    </location>
</feature>
<dbReference type="GO" id="GO:0006893">
    <property type="term" value="P:Golgi to plasma membrane transport"/>
    <property type="evidence" value="ECO:0007669"/>
    <property type="project" value="TreeGrafter"/>
</dbReference>
<protein>
    <recommendedName>
        <fullName evidence="4">Chitin biosynthesis protein CHS5</fullName>
    </recommendedName>
</protein>
<organism evidence="8 9">
    <name type="scientific">Zygotorulaspora mrakii</name>
    <name type="common">Zygosaccharomyces mrakii</name>
    <dbReference type="NCBI Taxonomy" id="42260"/>
    <lineage>
        <taxon>Eukaryota</taxon>
        <taxon>Fungi</taxon>
        <taxon>Dikarya</taxon>
        <taxon>Ascomycota</taxon>
        <taxon>Saccharomycotina</taxon>
        <taxon>Saccharomycetes</taxon>
        <taxon>Saccharomycetales</taxon>
        <taxon>Saccharomycetaceae</taxon>
        <taxon>Zygotorulaspora</taxon>
    </lineage>
</organism>
<comment type="subcellular location">
    <subcellularLocation>
        <location evidence="1">Golgi apparatus</location>
    </subcellularLocation>
</comment>
<gene>
    <name evidence="8" type="ORF">HG535_0E03470</name>
</gene>
<feature type="compositionally biased region" description="Acidic residues" evidence="5">
    <location>
        <begin position="558"/>
        <end position="568"/>
    </location>
</feature>
<feature type="compositionally biased region" description="Basic and acidic residues" evidence="5">
    <location>
        <begin position="278"/>
        <end position="292"/>
    </location>
</feature>
<evidence type="ECO:0000259" key="6">
    <source>
        <dbReference type="PROSITE" id="PS50172"/>
    </source>
</evidence>
<comment type="similarity">
    <text evidence="3">Belongs to the CHS5 family.</text>
</comment>
<evidence type="ECO:0000256" key="1">
    <source>
        <dbReference type="ARBA" id="ARBA00004555"/>
    </source>
</evidence>
<evidence type="ECO:0000256" key="3">
    <source>
        <dbReference type="ARBA" id="ARBA00060872"/>
    </source>
</evidence>
<reference evidence="8 9" key="1">
    <citation type="submission" date="2020-07" db="EMBL/GenBank/DDBJ databases">
        <title>The yeast mating-type switching endonuclease HO is a domesticated member of an unorthodox homing genetic element family.</title>
        <authorList>
            <person name="Coughlan A.Y."/>
            <person name="Lombardi L."/>
            <person name="Braun-Galleani S."/>
            <person name="Martos A.R."/>
            <person name="Galeote V."/>
            <person name="Bigey F."/>
            <person name="Dequin S."/>
            <person name="Byrne K.P."/>
            <person name="Wolfe K.H."/>
        </authorList>
    </citation>
    <scope>NUCLEOTIDE SEQUENCE [LARGE SCALE GENOMIC DNA]</scope>
    <source>
        <strain evidence="8 9">NRRL Y-6702</strain>
    </source>
</reference>
<dbReference type="CDD" id="cd00063">
    <property type="entry name" value="FN3"/>
    <property type="match status" value="1"/>
</dbReference>
<dbReference type="GO" id="GO:0046983">
    <property type="term" value="F:protein dimerization activity"/>
    <property type="evidence" value="ECO:0007669"/>
    <property type="project" value="InterPro"/>
</dbReference>
<evidence type="ECO:0000256" key="4">
    <source>
        <dbReference type="ARBA" id="ARBA00071189"/>
    </source>
</evidence>
<dbReference type="InterPro" id="IPR031673">
    <property type="entry name" value="Chs5_N"/>
</dbReference>
<feature type="compositionally biased region" description="Basic and acidic residues" evidence="5">
    <location>
        <begin position="322"/>
        <end position="347"/>
    </location>
</feature>
<dbReference type="Gene3D" id="2.60.40.10">
    <property type="entry name" value="Immunoglobulins"/>
    <property type="match status" value="1"/>
</dbReference>
<dbReference type="InterPro" id="IPR036116">
    <property type="entry name" value="FN3_sf"/>
</dbReference>
<accession>A0A7H9B492</accession>
<evidence type="ECO:0000259" key="7">
    <source>
        <dbReference type="PROSITE" id="PS50853"/>
    </source>
</evidence>
<dbReference type="GeneID" id="59237005"/>
<feature type="region of interest" description="Disordered" evidence="5">
    <location>
        <begin position="479"/>
        <end position="505"/>
    </location>
</feature>
<dbReference type="Proteomes" id="UP000509704">
    <property type="component" value="Chromosome 5"/>
</dbReference>
<proteinExistence type="inferred from homology"/>
<evidence type="ECO:0000256" key="2">
    <source>
        <dbReference type="ARBA" id="ARBA00023034"/>
    </source>
</evidence>
<sequence>MSSVEVLLTLGKLDASLALLTTSDHHVIEFPTVLLPDNVKAGSIVKLSVSQSLDEEERQREVFKDIQSKILEKYGTHRPKPPVLKIVNITQTNCVLGWDPLHLGSARLKSLTLYRQGVRSTVIPSPFKSTTTKISGLSVDTAYDFQLKLSTTSGQYWSEKVEVHTHKMTDMSGITVCLGQLDPLQSITEDQIAYSLMQIGARPLQHHVAIDTTHFVTNDPENEEDPELIKAKNSNIPVVRPEWVKASETEKRIVGVRGFYLDADEGILKSYPFTPLTEESKGQLERQRRNLNTEEGSSLKASTVEKSANTSEEAVVEDNDEPTQHEVDVEALHEEPINEPEAVHEEPVSESEVEQPSIEQTETYVAEESNVQTTGLGLSATASPLEETETNVEAEEPVSGSQGIEEDDVQAMEIAPEAEVQSAVAVDDDESSAKEVVQSAVPEVAVPEVAVPEVAISKEAVPEDVIRQTFADGALAEREVQSTLEAEPAMEAEVESQPSAVAESDAVPEMKVVPIVETESAIDIPTTTGIAEESTTNPIEGSEKAAESSEEIMRATETDAEGGNEESEAIEKAVPGVRTSDEFAAATASVESIADAIQAVDSNSIASDEKEASEQPEDTADGSGEELATAEKTDDNTASSKSKKKKNKKKKNKKK</sequence>
<dbReference type="Pfam" id="PF16893">
    <property type="entry name" value="fn3_2"/>
    <property type="match status" value="1"/>
</dbReference>